<dbReference type="SUPFAM" id="SSF48452">
    <property type="entry name" value="TPR-like"/>
    <property type="match status" value="1"/>
</dbReference>
<dbReference type="AlphaFoldDB" id="A0A7C3LTD7"/>
<comment type="caution">
    <text evidence="2">The sequence shown here is derived from an EMBL/GenBank/DDBJ whole genome shotgun (WGS) entry which is preliminary data.</text>
</comment>
<sequence>MRIYPSLFFSIALLLTFSPLATGASSPVAPSSSRPASAPVTPDIQNLDCRADMALINHDLASNPAGKVRLELLILKARLLRDDRSTKSAQKEGLQTVDEGLRSARKAEVENPGQSWPWTMEGMLDLLKTQYLHFPKGMRYGKMASRANNQALALSPDDPEANLSRGLEDYYKPWFVGGSYVKAQKRFRKALEKEPKNPRILSWNGLADLALDRDQRGFQELKEAAAICPDNPIYKKRLLTRRPR</sequence>
<feature type="signal peptide" evidence="1">
    <location>
        <begin position="1"/>
        <end position="24"/>
    </location>
</feature>
<keyword evidence="1" id="KW-0732">Signal</keyword>
<evidence type="ECO:0000256" key="1">
    <source>
        <dbReference type="SAM" id="SignalP"/>
    </source>
</evidence>
<gene>
    <name evidence="2" type="ORF">ENX03_00795</name>
</gene>
<proteinExistence type="predicted"/>
<dbReference type="Gene3D" id="1.25.40.10">
    <property type="entry name" value="Tetratricopeptide repeat domain"/>
    <property type="match status" value="1"/>
</dbReference>
<name>A0A7C3LTD7_9BACT</name>
<feature type="chain" id="PRO_5028278693" evidence="1">
    <location>
        <begin position="25"/>
        <end position="244"/>
    </location>
</feature>
<evidence type="ECO:0000313" key="2">
    <source>
        <dbReference type="EMBL" id="HFT92481.1"/>
    </source>
</evidence>
<protein>
    <submittedName>
        <fullName evidence="2">Uncharacterized protein</fullName>
    </submittedName>
</protein>
<dbReference type="EMBL" id="DTMM01000013">
    <property type="protein sequence ID" value="HFT92481.1"/>
    <property type="molecule type" value="Genomic_DNA"/>
</dbReference>
<accession>A0A7C3LTD7</accession>
<dbReference type="InterPro" id="IPR011990">
    <property type="entry name" value="TPR-like_helical_dom_sf"/>
</dbReference>
<reference evidence="2" key="1">
    <citation type="journal article" date="2020" name="mSystems">
        <title>Genome- and Community-Level Interaction Insights into Carbon Utilization and Element Cycling Functions of Hydrothermarchaeota in Hydrothermal Sediment.</title>
        <authorList>
            <person name="Zhou Z."/>
            <person name="Liu Y."/>
            <person name="Xu W."/>
            <person name="Pan J."/>
            <person name="Luo Z.H."/>
            <person name="Li M."/>
        </authorList>
    </citation>
    <scope>NUCLEOTIDE SEQUENCE [LARGE SCALE GENOMIC DNA]</scope>
    <source>
        <strain evidence="2">SpSt-902</strain>
    </source>
</reference>
<organism evidence="2">
    <name type="scientific">Leptospirillum ferriphilum</name>
    <dbReference type="NCBI Taxonomy" id="178606"/>
    <lineage>
        <taxon>Bacteria</taxon>
        <taxon>Pseudomonadati</taxon>
        <taxon>Nitrospirota</taxon>
        <taxon>Nitrospiria</taxon>
        <taxon>Nitrospirales</taxon>
        <taxon>Nitrospiraceae</taxon>
        <taxon>Leptospirillum</taxon>
    </lineage>
</organism>